<proteinExistence type="predicted"/>
<organism evidence="2 3">
    <name type="scientific">Streptomyces phaeofaciens</name>
    <dbReference type="NCBI Taxonomy" id="68254"/>
    <lineage>
        <taxon>Bacteria</taxon>
        <taxon>Bacillati</taxon>
        <taxon>Actinomycetota</taxon>
        <taxon>Actinomycetes</taxon>
        <taxon>Kitasatosporales</taxon>
        <taxon>Streptomycetaceae</taxon>
        <taxon>Streptomyces</taxon>
    </lineage>
</organism>
<accession>A0A918HT35</accession>
<feature type="domain" description="YcaO" evidence="1">
    <location>
        <begin position="113"/>
        <end position="423"/>
    </location>
</feature>
<evidence type="ECO:0000313" key="3">
    <source>
        <dbReference type="Proteomes" id="UP000646776"/>
    </source>
</evidence>
<dbReference type="Proteomes" id="UP000646776">
    <property type="component" value="Unassembled WGS sequence"/>
</dbReference>
<dbReference type="AlphaFoldDB" id="A0A918HT35"/>
<dbReference type="EMBL" id="BMSA01000068">
    <property type="protein sequence ID" value="GGU00567.1"/>
    <property type="molecule type" value="Genomic_DNA"/>
</dbReference>
<reference evidence="2" key="2">
    <citation type="submission" date="2020-09" db="EMBL/GenBank/DDBJ databases">
        <authorList>
            <person name="Sun Q."/>
            <person name="Ohkuma M."/>
        </authorList>
    </citation>
    <scope>NUCLEOTIDE SEQUENCE</scope>
    <source>
        <strain evidence="2">JCM 4125</strain>
    </source>
</reference>
<reference evidence="2" key="1">
    <citation type="journal article" date="2014" name="Int. J. Syst. Evol. Microbiol.">
        <title>Complete genome sequence of Corynebacterium casei LMG S-19264T (=DSM 44701T), isolated from a smear-ripened cheese.</title>
        <authorList>
            <consortium name="US DOE Joint Genome Institute (JGI-PGF)"/>
            <person name="Walter F."/>
            <person name="Albersmeier A."/>
            <person name="Kalinowski J."/>
            <person name="Ruckert C."/>
        </authorList>
    </citation>
    <scope>NUCLEOTIDE SEQUENCE</scope>
    <source>
        <strain evidence="2">JCM 4125</strain>
    </source>
</reference>
<name>A0A918HT35_9ACTN</name>
<keyword evidence="3" id="KW-1185">Reference proteome</keyword>
<dbReference type="Gene3D" id="3.30.1330.230">
    <property type="match status" value="1"/>
</dbReference>
<dbReference type="InterPro" id="IPR003776">
    <property type="entry name" value="YcaO-like_dom"/>
</dbReference>
<gene>
    <name evidence="2" type="ORF">GCM10010226_91770</name>
</gene>
<sequence length="423" mass="45891">MTSTDALPQLSLPVTNCRSCGVLWAAEAGPLVTANTDPSHTFVLHPDCWEHPRCDGLWQGLDFESNGPNVHAPYGPLLLQQVDGDPSTGEWSSAVLVTVPCGTRGFAAVVGGGMAATPKDALTLGWIEALERRCTFRRPRERLILATQPPGPATSGTVTVGAPTWWTMAHELDGMPTWLPFQEAVLASQWRGASAITTDSTGMSAHTSKERAVFHGLREWVERSALHQWWTQRGSRCSIHTDITSDLLKRSPLALPHSDCEVWHLRRGNWHVAGCLIFTEHGERLTAAFGGGAGVTVDSAVHSAWREAFQMHTAPRPVASQEGRVRFDPPNGHNPVGENFRARFLETFPSRSDCGEIETAPIEERGTESLVEAVDGRAVTVDCGDELTDALGLHVLRVVCPELPRFTPDTRAPSGLTPVFLGG</sequence>
<evidence type="ECO:0000259" key="1">
    <source>
        <dbReference type="PROSITE" id="PS51664"/>
    </source>
</evidence>
<dbReference type="PANTHER" id="PTHR37809">
    <property type="entry name" value="RIBOSOMAL PROTEIN S12 METHYLTHIOTRANSFERASE ACCESSORY FACTOR YCAO"/>
    <property type="match status" value="1"/>
</dbReference>
<comment type="caution">
    <text evidence="2">The sequence shown here is derived from an EMBL/GenBank/DDBJ whole genome shotgun (WGS) entry which is preliminary data.</text>
</comment>
<dbReference type="Pfam" id="PF02624">
    <property type="entry name" value="YcaO"/>
    <property type="match status" value="1"/>
</dbReference>
<protein>
    <recommendedName>
        <fullName evidence="1">YcaO domain-containing protein</fullName>
    </recommendedName>
</protein>
<evidence type="ECO:0000313" key="2">
    <source>
        <dbReference type="EMBL" id="GGU00567.1"/>
    </source>
</evidence>
<dbReference type="PROSITE" id="PS51664">
    <property type="entry name" value="YCAO"/>
    <property type="match status" value="1"/>
</dbReference>
<dbReference type="PANTHER" id="PTHR37809:SF1">
    <property type="entry name" value="RIBOSOMAL PROTEIN S12 METHYLTHIOTRANSFERASE ACCESSORY FACTOR YCAO"/>
    <property type="match status" value="1"/>
</dbReference>